<dbReference type="GO" id="GO:0016020">
    <property type="term" value="C:membrane"/>
    <property type="evidence" value="ECO:0007669"/>
    <property type="project" value="UniProtKB-SubCell"/>
</dbReference>
<dbReference type="PROSITE" id="PS50801">
    <property type="entry name" value="STAS"/>
    <property type="match status" value="1"/>
</dbReference>
<evidence type="ECO:0000256" key="5">
    <source>
        <dbReference type="SAM" id="MobiDB-lite"/>
    </source>
</evidence>
<comment type="caution">
    <text evidence="8">The sequence shown here is derived from an EMBL/GenBank/DDBJ whole genome shotgun (WGS) entry which is preliminary data.</text>
</comment>
<feature type="transmembrane region" description="Helical" evidence="6">
    <location>
        <begin position="177"/>
        <end position="197"/>
    </location>
</feature>
<feature type="transmembrane region" description="Helical" evidence="6">
    <location>
        <begin position="135"/>
        <end position="157"/>
    </location>
</feature>
<feature type="transmembrane region" description="Helical" evidence="6">
    <location>
        <begin position="283"/>
        <end position="305"/>
    </location>
</feature>
<dbReference type="InterPro" id="IPR036513">
    <property type="entry name" value="STAS_dom_sf"/>
</dbReference>
<evidence type="ECO:0000256" key="6">
    <source>
        <dbReference type="SAM" id="Phobius"/>
    </source>
</evidence>
<protein>
    <recommendedName>
        <fullName evidence="7">STAS domain-containing protein</fullName>
    </recommendedName>
</protein>
<feature type="transmembrane region" description="Helical" evidence="6">
    <location>
        <begin position="412"/>
        <end position="437"/>
    </location>
</feature>
<name>A0ABD3S000_9STRA</name>
<dbReference type="InterPro" id="IPR052706">
    <property type="entry name" value="Membrane-Transporter-like"/>
</dbReference>
<feature type="transmembrane region" description="Helical" evidence="6">
    <location>
        <begin position="599"/>
        <end position="621"/>
    </location>
</feature>
<dbReference type="InterPro" id="IPR011547">
    <property type="entry name" value="SLC26A/SulP_dom"/>
</dbReference>
<evidence type="ECO:0000259" key="7">
    <source>
        <dbReference type="PROSITE" id="PS50801"/>
    </source>
</evidence>
<dbReference type="Pfam" id="PF00916">
    <property type="entry name" value="Sulfate_transp"/>
    <property type="match status" value="1"/>
</dbReference>
<evidence type="ECO:0000256" key="4">
    <source>
        <dbReference type="ARBA" id="ARBA00023136"/>
    </source>
</evidence>
<keyword evidence="9" id="KW-1185">Reference proteome</keyword>
<feature type="transmembrane region" description="Helical" evidence="6">
    <location>
        <begin position="349"/>
        <end position="372"/>
    </location>
</feature>
<proteinExistence type="predicted"/>
<gene>
    <name evidence="8" type="ORF">ACHAXA_002690</name>
</gene>
<feature type="compositionally biased region" description="Pro residues" evidence="5">
    <location>
        <begin position="10"/>
        <end position="22"/>
    </location>
</feature>
<keyword evidence="3 6" id="KW-1133">Transmembrane helix</keyword>
<comment type="subcellular location">
    <subcellularLocation>
        <location evidence="1">Membrane</location>
        <topology evidence="1">Multi-pass membrane protein</topology>
    </subcellularLocation>
</comment>
<feature type="transmembrane region" description="Helical" evidence="6">
    <location>
        <begin position="204"/>
        <end position="222"/>
    </location>
</feature>
<reference evidence="8 9" key="1">
    <citation type="submission" date="2024-10" db="EMBL/GenBank/DDBJ databases">
        <title>Updated reference genomes for cyclostephanoid diatoms.</title>
        <authorList>
            <person name="Roberts W.R."/>
            <person name="Alverson A.J."/>
        </authorList>
    </citation>
    <scope>NUCLEOTIDE SEQUENCE [LARGE SCALE GENOMIC DNA]</scope>
    <source>
        <strain evidence="8 9">AJA228-03</strain>
    </source>
</reference>
<dbReference type="SUPFAM" id="SSF51206">
    <property type="entry name" value="cAMP-binding domain-like"/>
    <property type="match status" value="1"/>
</dbReference>
<dbReference type="PANTHER" id="PTHR43310">
    <property type="entry name" value="SULFATE TRANSPORTER YBAR-RELATED"/>
    <property type="match status" value="1"/>
</dbReference>
<evidence type="ECO:0000313" key="8">
    <source>
        <dbReference type="EMBL" id="KAL3817823.1"/>
    </source>
</evidence>
<feature type="compositionally biased region" description="Acidic residues" evidence="5">
    <location>
        <begin position="40"/>
        <end position="53"/>
    </location>
</feature>
<dbReference type="SUPFAM" id="SSF52091">
    <property type="entry name" value="SpoIIaa-like"/>
    <property type="match status" value="1"/>
</dbReference>
<sequence>MDDEATCGSIPPPPRPIPPPRPSSYRYGSFVPYPGKASIDDEDDVDDENDDGTGFDLINGRGRRSIAPLDDSHDGDGVGKEREDDGTIERTWSSRLVSRDGREDGPSSSSSSSSSSALVDRHDPVDFSARAIRPAVLGSFLLPLYQLVFCFAEASAITRPSRLHAAGRSSSSLLSPMALAACVGSLISGPILITMLGDARDYPALYPCLDMFMAPFLAQMAADVDGGLLTFRTRTRAARDDDDDDDAAAFLATFAALNAFGMIICGSFCVLAGRIRLANLAGYLPYPVMCGFFSSVGLSIWLSAFKVDANVTVGVALADGILLERLGRHVPSVIAGGGMYLLGPRGPHYLIGGLASTIAAAYIVMILSGTSLDMAREMNFFWGAEEVMIGEGHRPFVGFGPPMPFGLWSTEAWNAICWPAFMNGLHGVIAMSVIYLLRCSLNAAAMKKLAKERRRPYDAGMASGKNGAISTTGVRRISTFSVTVASLKKKSKPRDLLMWYSISFFAIALSGGFAVLPALGLGGIFWKIGAAGRAPQYGGYLILLICYVNDFGLCTYIPKYTFSSLLVMAALDLTNTWFVKSYRKSPEEWFVVPLIVGTSMVYGSLPSVGIGLCASTLIFVASFQQAGVVKFVASGLTLRSTIERNCEDNMWLDENGGLIHIFVLQNYLFFGNASTCLGYFESIFDDERDLSDERPTPKYVILDLSIMTGIDASAIDVLADISSLCKENRCKIIFTGIPQMMGPSLERGGVRPSASNRHLSIELDLEAALGKAEDELLKYVGHKEEISIAASNRLRHIRRVSMIDHGLRHALRKIDKQHDLQTAKHLEELEKFTTPLELDVDVEFCSRPGLYFVESGLIKYEYDASTTVRRTIDNTALFDQTGVRADSGHYKLKKDQGNMPPNKVFRLARIGPGWVIGSLSGALGRELPAIYTPVTPCRVHHLTLETIHELEGSKPLLIMHLYKLISRLAARRQEMTIGQLATLRSIMTATAQTIPNCTVK</sequence>
<feature type="transmembrane region" description="Helical" evidence="6">
    <location>
        <begin position="325"/>
        <end position="342"/>
    </location>
</feature>
<feature type="compositionally biased region" description="Basic and acidic residues" evidence="5">
    <location>
        <begin position="70"/>
        <end position="88"/>
    </location>
</feature>
<keyword evidence="2 6" id="KW-0812">Transmembrane</keyword>
<dbReference type="Pfam" id="PF01740">
    <property type="entry name" value="STAS"/>
    <property type="match status" value="1"/>
</dbReference>
<dbReference type="CDD" id="cd07042">
    <property type="entry name" value="STAS_SulP_like_sulfate_transporter"/>
    <property type="match status" value="1"/>
</dbReference>
<feature type="region of interest" description="Disordered" evidence="5">
    <location>
        <begin position="1"/>
        <end position="119"/>
    </location>
</feature>
<evidence type="ECO:0000313" key="9">
    <source>
        <dbReference type="Proteomes" id="UP001530377"/>
    </source>
</evidence>
<organism evidence="8 9">
    <name type="scientific">Cyclostephanos tholiformis</name>
    <dbReference type="NCBI Taxonomy" id="382380"/>
    <lineage>
        <taxon>Eukaryota</taxon>
        <taxon>Sar</taxon>
        <taxon>Stramenopiles</taxon>
        <taxon>Ochrophyta</taxon>
        <taxon>Bacillariophyta</taxon>
        <taxon>Coscinodiscophyceae</taxon>
        <taxon>Thalassiosirophycidae</taxon>
        <taxon>Stephanodiscales</taxon>
        <taxon>Stephanodiscaceae</taxon>
        <taxon>Cyclostephanos</taxon>
    </lineage>
</organism>
<evidence type="ECO:0000256" key="1">
    <source>
        <dbReference type="ARBA" id="ARBA00004141"/>
    </source>
</evidence>
<feature type="transmembrane region" description="Helical" evidence="6">
    <location>
        <begin position="247"/>
        <end position="271"/>
    </location>
</feature>
<dbReference type="EMBL" id="JALLPB020000090">
    <property type="protein sequence ID" value="KAL3817823.1"/>
    <property type="molecule type" value="Genomic_DNA"/>
</dbReference>
<evidence type="ECO:0000256" key="3">
    <source>
        <dbReference type="ARBA" id="ARBA00022989"/>
    </source>
</evidence>
<dbReference type="Gene3D" id="3.30.750.24">
    <property type="entry name" value="STAS domain"/>
    <property type="match status" value="1"/>
</dbReference>
<dbReference type="Proteomes" id="UP001530377">
    <property type="component" value="Unassembled WGS sequence"/>
</dbReference>
<dbReference type="PANTHER" id="PTHR43310:SF2">
    <property type="entry name" value="SLC26A_SULP TRANSPORTER DOMAIN-CONTAINING PROTEIN"/>
    <property type="match status" value="1"/>
</dbReference>
<accession>A0ABD3S000</accession>
<evidence type="ECO:0000256" key="2">
    <source>
        <dbReference type="ARBA" id="ARBA00022692"/>
    </source>
</evidence>
<dbReference type="AlphaFoldDB" id="A0ABD3S000"/>
<keyword evidence="4 6" id="KW-0472">Membrane</keyword>
<feature type="domain" description="STAS" evidence="7">
    <location>
        <begin position="661"/>
        <end position="772"/>
    </location>
</feature>
<feature type="transmembrane region" description="Helical" evidence="6">
    <location>
        <begin position="497"/>
        <end position="525"/>
    </location>
</feature>
<dbReference type="InterPro" id="IPR018490">
    <property type="entry name" value="cNMP-bd_dom_sf"/>
</dbReference>
<feature type="transmembrane region" description="Helical" evidence="6">
    <location>
        <begin position="537"/>
        <end position="553"/>
    </location>
</feature>
<dbReference type="InterPro" id="IPR002645">
    <property type="entry name" value="STAS_dom"/>
</dbReference>
<feature type="compositionally biased region" description="Low complexity" evidence="5">
    <location>
        <begin position="107"/>
        <end position="116"/>
    </location>
</feature>